<evidence type="ECO:0000313" key="2">
    <source>
        <dbReference type="Proteomes" id="UP000555564"/>
    </source>
</evidence>
<dbReference type="Proteomes" id="UP000555564">
    <property type="component" value="Unassembled WGS sequence"/>
</dbReference>
<evidence type="ECO:0000313" key="1">
    <source>
        <dbReference type="EMBL" id="MBB6473274.1"/>
    </source>
</evidence>
<gene>
    <name evidence="1" type="ORF">BJ992_002705</name>
</gene>
<comment type="caution">
    <text evidence="1">The sequence shown here is derived from an EMBL/GenBank/DDBJ whole genome shotgun (WGS) entry which is preliminary data.</text>
</comment>
<dbReference type="EMBL" id="JACHIU010000001">
    <property type="protein sequence ID" value="MBB6473274.1"/>
    <property type="molecule type" value="Genomic_DNA"/>
</dbReference>
<dbReference type="AlphaFoldDB" id="A0A7X0IEU2"/>
<organism evidence="1 2">
    <name type="scientific">Sphaerisporangium rubeum</name>
    <dbReference type="NCBI Taxonomy" id="321317"/>
    <lineage>
        <taxon>Bacteria</taxon>
        <taxon>Bacillati</taxon>
        <taxon>Actinomycetota</taxon>
        <taxon>Actinomycetes</taxon>
        <taxon>Streptosporangiales</taxon>
        <taxon>Streptosporangiaceae</taxon>
        <taxon>Sphaerisporangium</taxon>
    </lineage>
</organism>
<accession>A0A7X0IEU2</accession>
<keyword evidence="2" id="KW-1185">Reference proteome</keyword>
<protein>
    <submittedName>
        <fullName evidence="1">Uncharacterized protein</fullName>
    </submittedName>
</protein>
<proteinExistence type="predicted"/>
<name>A0A7X0IEU2_9ACTN</name>
<sequence>MIGVSLICMLLPHISYTRKQNQSRDKRGKVVRDECTKNLEFSIAGRTAAPLMTMLYTSLLGWSYVNGEAG</sequence>
<reference evidence="1 2" key="1">
    <citation type="submission" date="2020-08" db="EMBL/GenBank/DDBJ databases">
        <title>Sequencing the genomes of 1000 actinobacteria strains.</title>
        <authorList>
            <person name="Klenk H.-P."/>
        </authorList>
    </citation>
    <scope>NUCLEOTIDE SEQUENCE [LARGE SCALE GENOMIC DNA]</scope>
    <source>
        <strain evidence="1 2">DSM 44936</strain>
    </source>
</reference>